<sequence length="56" mass="6706">MLLQIRDRSTKFHTITQPIILMKRKALNDVMNTLLYYFIGFRLWAVVLLEHKNDEG</sequence>
<keyword evidence="1" id="KW-0472">Membrane</keyword>
<protein>
    <submittedName>
        <fullName evidence="2">Uncharacterized protein</fullName>
    </submittedName>
</protein>
<keyword evidence="1" id="KW-0812">Transmembrane</keyword>
<evidence type="ECO:0000313" key="2">
    <source>
        <dbReference type="EMBL" id="KOF66990.1"/>
    </source>
</evidence>
<dbReference type="AlphaFoldDB" id="A0A0L8FRE1"/>
<name>A0A0L8FRE1_OCTBM</name>
<feature type="transmembrane region" description="Helical" evidence="1">
    <location>
        <begin position="30"/>
        <end position="49"/>
    </location>
</feature>
<keyword evidence="1" id="KW-1133">Transmembrane helix</keyword>
<dbReference type="EMBL" id="KQ427511">
    <property type="protein sequence ID" value="KOF66990.1"/>
    <property type="molecule type" value="Genomic_DNA"/>
</dbReference>
<reference evidence="2" key="1">
    <citation type="submission" date="2015-07" db="EMBL/GenBank/DDBJ databases">
        <title>MeaNS - Measles Nucleotide Surveillance Program.</title>
        <authorList>
            <person name="Tran T."/>
            <person name="Druce J."/>
        </authorList>
    </citation>
    <scope>NUCLEOTIDE SEQUENCE</scope>
    <source>
        <strain evidence="2">UCB-OBI-ISO-001</strain>
        <tissue evidence="2">Gonad</tissue>
    </source>
</reference>
<accession>A0A0L8FRE1</accession>
<proteinExistence type="predicted"/>
<gene>
    <name evidence="2" type="ORF">OCBIM_22010771mg</name>
</gene>
<organism evidence="2">
    <name type="scientific">Octopus bimaculoides</name>
    <name type="common">California two-spotted octopus</name>
    <dbReference type="NCBI Taxonomy" id="37653"/>
    <lineage>
        <taxon>Eukaryota</taxon>
        <taxon>Metazoa</taxon>
        <taxon>Spiralia</taxon>
        <taxon>Lophotrochozoa</taxon>
        <taxon>Mollusca</taxon>
        <taxon>Cephalopoda</taxon>
        <taxon>Coleoidea</taxon>
        <taxon>Octopodiformes</taxon>
        <taxon>Octopoda</taxon>
        <taxon>Incirrata</taxon>
        <taxon>Octopodidae</taxon>
        <taxon>Octopus</taxon>
    </lineage>
</organism>
<evidence type="ECO:0000256" key="1">
    <source>
        <dbReference type="SAM" id="Phobius"/>
    </source>
</evidence>